<dbReference type="SUPFAM" id="SSF50985">
    <property type="entry name" value="RCC1/BLIP-II"/>
    <property type="match status" value="2"/>
</dbReference>
<dbReference type="EnsemblMetazoa" id="Aqu2.1.36422_001">
    <property type="protein sequence ID" value="Aqu2.1.36422_001"/>
    <property type="gene ID" value="Aqu2.1.36422"/>
</dbReference>
<feature type="repeat" description="RCC1" evidence="2">
    <location>
        <begin position="118"/>
        <end position="172"/>
    </location>
</feature>
<feature type="repeat" description="RCC1" evidence="2">
    <location>
        <begin position="225"/>
        <end position="282"/>
    </location>
</feature>
<dbReference type="PANTHER" id="PTHR22870:SF408">
    <property type="entry name" value="OS09G0560450 PROTEIN"/>
    <property type="match status" value="1"/>
</dbReference>
<feature type="domain" description="RCC1-like" evidence="3">
    <location>
        <begin position="16"/>
        <end position="370"/>
    </location>
</feature>
<feature type="repeat" description="RCC1" evidence="2">
    <location>
        <begin position="173"/>
        <end position="224"/>
    </location>
</feature>
<dbReference type="AlphaFoldDB" id="A0A1X7VA76"/>
<organism evidence="4">
    <name type="scientific">Amphimedon queenslandica</name>
    <name type="common">Sponge</name>
    <dbReference type="NCBI Taxonomy" id="400682"/>
    <lineage>
        <taxon>Eukaryota</taxon>
        <taxon>Metazoa</taxon>
        <taxon>Porifera</taxon>
        <taxon>Demospongiae</taxon>
        <taxon>Heteroscleromorpha</taxon>
        <taxon>Haplosclerida</taxon>
        <taxon>Niphatidae</taxon>
        <taxon>Amphimedon</taxon>
    </lineage>
</organism>
<dbReference type="STRING" id="400682.A0A1X7VA76"/>
<feature type="repeat" description="RCC1" evidence="2">
    <location>
        <begin position="14"/>
        <end position="64"/>
    </location>
</feature>
<reference evidence="4" key="1">
    <citation type="submission" date="2017-05" db="UniProtKB">
        <authorList>
            <consortium name="EnsemblMetazoa"/>
        </authorList>
    </citation>
    <scope>IDENTIFICATION</scope>
</reference>
<dbReference type="InterPro" id="IPR000408">
    <property type="entry name" value="Reg_chr_condens"/>
</dbReference>
<evidence type="ECO:0000256" key="1">
    <source>
        <dbReference type="ARBA" id="ARBA00022737"/>
    </source>
</evidence>
<dbReference type="PANTHER" id="PTHR22870">
    <property type="entry name" value="REGULATOR OF CHROMOSOME CONDENSATION"/>
    <property type="match status" value="1"/>
</dbReference>
<name>A0A1X7VA76_AMPQE</name>
<keyword evidence="1" id="KW-0677">Repeat</keyword>
<protein>
    <recommendedName>
        <fullName evidence="3">RCC1-like domain-containing protein</fullName>
    </recommendedName>
</protein>
<dbReference type="InterPro" id="IPR009091">
    <property type="entry name" value="RCC1/BLIP-II"/>
</dbReference>
<sequence length="406" mass="43483">MRSGAMAASARESILLFSWGANSYGQLGIGNTIDQSSPVFLENPIQKWQQITGGGAHTLLLTSNGDLYSCGWNKEEQLGHQLLQKDKSLNIPKHIPDLPKILKVACGWSHNLAIDEHGRLISWGSNKYGQLGGAQESGNTSLYIILDKAAFNSEPVIDIGAGLRHSAAINGTGSLFTWGDGKKGQLGHPDLTTIKKPTQVSSMAGMICEGVSLGSHFTAVRTVEGDVYCFGDNRHGQCGAPPPNNAVGDASKLVLLPNKVDRLPPVSEIHCGWSHCLAVTRQEIEGEDKRRKMIYSWGRGDYGQLGIGNTIDQYQPQEISSLHGVQQVCCGSEHNLAINGDGELFSWGWNEHGSCGNADTSNRLTPGLVLLPKSHDLEKSTSESPTLNVIIGSGAGCSFISTITNT</sequence>
<evidence type="ECO:0000259" key="3">
    <source>
        <dbReference type="Pfam" id="PF25390"/>
    </source>
</evidence>
<dbReference type="PRINTS" id="PR00633">
    <property type="entry name" value="RCCNDNSATION"/>
</dbReference>
<feature type="repeat" description="RCC1" evidence="2">
    <location>
        <begin position="292"/>
        <end position="341"/>
    </location>
</feature>
<proteinExistence type="predicted"/>
<evidence type="ECO:0000313" key="4">
    <source>
        <dbReference type="EnsemblMetazoa" id="Aqu2.1.36422_001"/>
    </source>
</evidence>
<accession>A0A1X7VA76</accession>
<dbReference type="InterPro" id="IPR051210">
    <property type="entry name" value="Ub_ligase/GEF_domain"/>
</dbReference>
<dbReference type="Pfam" id="PF25390">
    <property type="entry name" value="WD40_RLD"/>
    <property type="match status" value="1"/>
</dbReference>
<dbReference type="InParanoid" id="A0A1X7VA76"/>
<dbReference type="InterPro" id="IPR058923">
    <property type="entry name" value="RCC1-like_dom"/>
</dbReference>
<evidence type="ECO:0000256" key="2">
    <source>
        <dbReference type="PROSITE-ProRule" id="PRU00235"/>
    </source>
</evidence>
<feature type="repeat" description="RCC1" evidence="2">
    <location>
        <begin position="65"/>
        <end position="117"/>
    </location>
</feature>
<dbReference type="OrthoDB" id="10256179at2759"/>
<dbReference type="Gene3D" id="2.130.10.30">
    <property type="entry name" value="Regulator of chromosome condensation 1/beta-lactamase-inhibitor protein II"/>
    <property type="match status" value="3"/>
</dbReference>
<dbReference type="PROSITE" id="PS50012">
    <property type="entry name" value="RCC1_3"/>
    <property type="match status" value="6"/>
</dbReference>
<dbReference type="PROSITE" id="PS00626">
    <property type="entry name" value="RCC1_2"/>
    <property type="match status" value="1"/>
</dbReference>
<dbReference type="eggNOG" id="KOG1426">
    <property type="taxonomic scope" value="Eukaryota"/>
</dbReference>